<name>A0A9N7U507_PLEPL</name>
<sequence length="75" mass="8126">MESYLSAVSFTCGDQKKLWETVSQSNSSSRSGRSGRSSRSGRGGGMGRAEKKRRWQQRPAGARSTSRSRGGEKGV</sequence>
<evidence type="ECO:0000313" key="3">
    <source>
        <dbReference type="Proteomes" id="UP001153269"/>
    </source>
</evidence>
<dbReference type="Proteomes" id="UP001153269">
    <property type="component" value="Unassembled WGS sequence"/>
</dbReference>
<protein>
    <submittedName>
        <fullName evidence="2">Uncharacterized protein</fullName>
    </submittedName>
</protein>
<proteinExistence type="predicted"/>
<comment type="caution">
    <text evidence="2">The sequence shown here is derived from an EMBL/GenBank/DDBJ whole genome shotgun (WGS) entry which is preliminary data.</text>
</comment>
<feature type="region of interest" description="Disordered" evidence="1">
    <location>
        <begin position="16"/>
        <end position="75"/>
    </location>
</feature>
<feature type="compositionally biased region" description="Low complexity" evidence="1">
    <location>
        <begin position="23"/>
        <end position="40"/>
    </location>
</feature>
<reference evidence="2" key="1">
    <citation type="submission" date="2020-03" db="EMBL/GenBank/DDBJ databases">
        <authorList>
            <person name="Weist P."/>
        </authorList>
    </citation>
    <scope>NUCLEOTIDE SEQUENCE</scope>
</reference>
<dbReference type="EMBL" id="CADEAL010000726">
    <property type="protein sequence ID" value="CAB1424372.1"/>
    <property type="molecule type" value="Genomic_DNA"/>
</dbReference>
<dbReference type="AlphaFoldDB" id="A0A9N7U507"/>
<keyword evidence="3" id="KW-1185">Reference proteome</keyword>
<gene>
    <name evidence="2" type="ORF">PLEPLA_LOCUS12297</name>
</gene>
<organism evidence="2 3">
    <name type="scientific">Pleuronectes platessa</name>
    <name type="common">European plaice</name>
    <dbReference type="NCBI Taxonomy" id="8262"/>
    <lineage>
        <taxon>Eukaryota</taxon>
        <taxon>Metazoa</taxon>
        <taxon>Chordata</taxon>
        <taxon>Craniata</taxon>
        <taxon>Vertebrata</taxon>
        <taxon>Euteleostomi</taxon>
        <taxon>Actinopterygii</taxon>
        <taxon>Neopterygii</taxon>
        <taxon>Teleostei</taxon>
        <taxon>Neoteleostei</taxon>
        <taxon>Acanthomorphata</taxon>
        <taxon>Carangaria</taxon>
        <taxon>Pleuronectiformes</taxon>
        <taxon>Pleuronectoidei</taxon>
        <taxon>Pleuronectidae</taxon>
        <taxon>Pleuronectes</taxon>
    </lineage>
</organism>
<evidence type="ECO:0000313" key="2">
    <source>
        <dbReference type="EMBL" id="CAB1424372.1"/>
    </source>
</evidence>
<accession>A0A9N7U507</accession>
<evidence type="ECO:0000256" key="1">
    <source>
        <dbReference type="SAM" id="MobiDB-lite"/>
    </source>
</evidence>